<feature type="chain" id="PRO_5001735163" evidence="1">
    <location>
        <begin position="26"/>
        <end position="56"/>
    </location>
</feature>
<evidence type="ECO:0000256" key="1">
    <source>
        <dbReference type="SAM" id="SignalP"/>
    </source>
</evidence>
<dbReference type="EMBL" id="LK032082">
    <property type="protein sequence ID" value="CDY18121.1"/>
    <property type="molecule type" value="Genomic_DNA"/>
</dbReference>
<sequence length="56" mass="6149">MGRLVNGATLLALLCFHVFAVNVTARNGVSSSKDEEEKTLIGGGKGGRCRSRWWLW</sequence>
<organism evidence="2 3">
    <name type="scientific">Brassica napus</name>
    <name type="common">Rape</name>
    <dbReference type="NCBI Taxonomy" id="3708"/>
    <lineage>
        <taxon>Eukaryota</taxon>
        <taxon>Viridiplantae</taxon>
        <taxon>Streptophyta</taxon>
        <taxon>Embryophyta</taxon>
        <taxon>Tracheophyta</taxon>
        <taxon>Spermatophyta</taxon>
        <taxon>Magnoliopsida</taxon>
        <taxon>eudicotyledons</taxon>
        <taxon>Gunneridae</taxon>
        <taxon>Pentapetalae</taxon>
        <taxon>rosids</taxon>
        <taxon>malvids</taxon>
        <taxon>Brassicales</taxon>
        <taxon>Brassicaceae</taxon>
        <taxon>Brassiceae</taxon>
        <taxon>Brassica</taxon>
    </lineage>
</organism>
<name>A0A078FYQ9_BRANA</name>
<dbReference type="PaxDb" id="3708-A0A078FYQ9"/>
<dbReference type="Gramene" id="CDY18121">
    <property type="protein sequence ID" value="CDY18121"/>
    <property type="gene ID" value="GSBRNA2T00002633001"/>
</dbReference>
<keyword evidence="1" id="KW-0732">Signal</keyword>
<accession>A0A078FYQ9</accession>
<keyword evidence="3" id="KW-1185">Reference proteome</keyword>
<dbReference type="Proteomes" id="UP000028999">
    <property type="component" value="Unassembled WGS sequence"/>
</dbReference>
<feature type="signal peptide" evidence="1">
    <location>
        <begin position="1"/>
        <end position="25"/>
    </location>
</feature>
<gene>
    <name evidence="2" type="primary">BnaA01g23820D</name>
    <name evidence="2" type="ORF">GSBRNA2T00002633001</name>
</gene>
<dbReference type="AlphaFoldDB" id="A0A078FYQ9"/>
<dbReference type="STRING" id="3708.A0A078FYQ9"/>
<reference evidence="2 3" key="1">
    <citation type="journal article" date="2014" name="Science">
        <title>Plant genetics. Early allopolyploid evolution in the post-Neolithic Brassica napus oilseed genome.</title>
        <authorList>
            <person name="Chalhoub B."/>
            <person name="Denoeud F."/>
            <person name="Liu S."/>
            <person name="Parkin I.A."/>
            <person name="Tang H."/>
            <person name="Wang X."/>
            <person name="Chiquet J."/>
            <person name="Belcram H."/>
            <person name="Tong C."/>
            <person name="Samans B."/>
            <person name="Correa M."/>
            <person name="Da Silva C."/>
            <person name="Just J."/>
            <person name="Falentin C."/>
            <person name="Koh C.S."/>
            <person name="Le Clainche I."/>
            <person name="Bernard M."/>
            <person name="Bento P."/>
            <person name="Noel B."/>
            <person name="Labadie K."/>
            <person name="Alberti A."/>
            <person name="Charles M."/>
            <person name="Arnaud D."/>
            <person name="Guo H."/>
            <person name="Daviaud C."/>
            <person name="Alamery S."/>
            <person name="Jabbari K."/>
            <person name="Zhao M."/>
            <person name="Edger P.P."/>
            <person name="Chelaifa H."/>
            <person name="Tack D."/>
            <person name="Lassalle G."/>
            <person name="Mestiri I."/>
            <person name="Schnel N."/>
            <person name="Le Paslier M.C."/>
            <person name="Fan G."/>
            <person name="Renault V."/>
            <person name="Bayer P.E."/>
            <person name="Golicz A.A."/>
            <person name="Manoli S."/>
            <person name="Lee T.H."/>
            <person name="Thi V.H."/>
            <person name="Chalabi S."/>
            <person name="Hu Q."/>
            <person name="Fan C."/>
            <person name="Tollenaere R."/>
            <person name="Lu Y."/>
            <person name="Battail C."/>
            <person name="Shen J."/>
            <person name="Sidebottom C.H."/>
            <person name="Wang X."/>
            <person name="Canaguier A."/>
            <person name="Chauveau A."/>
            <person name="Berard A."/>
            <person name="Deniot G."/>
            <person name="Guan M."/>
            <person name="Liu Z."/>
            <person name="Sun F."/>
            <person name="Lim Y.P."/>
            <person name="Lyons E."/>
            <person name="Town C.D."/>
            <person name="Bancroft I."/>
            <person name="Wang X."/>
            <person name="Meng J."/>
            <person name="Ma J."/>
            <person name="Pires J.C."/>
            <person name="King G.J."/>
            <person name="Brunel D."/>
            <person name="Delourme R."/>
            <person name="Renard M."/>
            <person name="Aury J.M."/>
            <person name="Adams K.L."/>
            <person name="Batley J."/>
            <person name="Snowdon R.J."/>
            <person name="Tost J."/>
            <person name="Edwards D."/>
            <person name="Zhou Y."/>
            <person name="Hua W."/>
            <person name="Sharpe A.G."/>
            <person name="Paterson A.H."/>
            <person name="Guan C."/>
            <person name="Wincker P."/>
        </authorList>
    </citation>
    <scope>NUCLEOTIDE SEQUENCE [LARGE SCALE GENOMIC DNA]</scope>
    <source>
        <strain evidence="3">cv. Darmor-bzh</strain>
    </source>
</reference>
<proteinExistence type="predicted"/>
<protein>
    <submittedName>
        <fullName evidence="2">BnaA01g23820D protein</fullName>
    </submittedName>
</protein>
<evidence type="ECO:0000313" key="2">
    <source>
        <dbReference type="EMBL" id="CDY18121.1"/>
    </source>
</evidence>
<evidence type="ECO:0000313" key="3">
    <source>
        <dbReference type="Proteomes" id="UP000028999"/>
    </source>
</evidence>